<gene>
    <name evidence="2" type="ORF">B2A_14066</name>
</gene>
<feature type="region of interest" description="Disordered" evidence="1">
    <location>
        <begin position="17"/>
        <end position="48"/>
    </location>
</feature>
<proteinExistence type="predicted"/>
<reference evidence="2" key="2">
    <citation type="journal article" date="2014" name="ISME J.">
        <title>Microbial stratification in low pH oxic and suboxic macroscopic growths along an acid mine drainage.</title>
        <authorList>
            <person name="Mendez-Garcia C."/>
            <person name="Mesa V."/>
            <person name="Sprenger R.R."/>
            <person name="Richter M."/>
            <person name="Diez M.S."/>
            <person name="Solano J."/>
            <person name="Bargiela R."/>
            <person name="Golyshina O.V."/>
            <person name="Manteca A."/>
            <person name="Ramos J.L."/>
            <person name="Gallego J.R."/>
            <person name="Llorente I."/>
            <person name="Martins Dos Santos V.A."/>
            <person name="Jensen O.N."/>
            <person name="Pelaez A.I."/>
            <person name="Sanchez J."/>
            <person name="Ferrer M."/>
        </authorList>
    </citation>
    <scope>NUCLEOTIDE SEQUENCE</scope>
</reference>
<protein>
    <submittedName>
        <fullName evidence="2">General secretion pathway protein F</fullName>
    </submittedName>
</protein>
<name>T0Y661_9ZZZZ</name>
<dbReference type="AlphaFoldDB" id="T0Y661"/>
<reference evidence="2" key="1">
    <citation type="submission" date="2013-08" db="EMBL/GenBank/DDBJ databases">
        <authorList>
            <person name="Mendez C."/>
            <person name="Richter M."/>
            <person name="Ferrer M."/>
            <person name="Sanchez J."/>
        </authorList>
    </citation>
    <scope>NUCLEOTIDE SEQUENCE</scope>
</reference>
<evidence type="ECO:0000256" key="1">
    <source>
        <dbReference type="SAM" id="MobiDB-lite"/>
    </source>
</evidence>
<feature type="non-terminal residue" evidence="2">
    <location>
        <position position="48"/>
    </location>
</feature>
<dbReference type="EMBL" id="AUZZ01010199">
    <property type="protein sequence ID" value="EQD30611.1"/>
    <property type="molecule type" value="Genomic_DNA"/>
</dbReference>
<comment type="caution">
    <text evidence="2">The sequence shown here is derived from an EMBL/GenBank/DDBJ whole genome shotgun (WGS) entry which is preliminary data.</text>
</comment>
<sequence>MPAFEYVALDAAGKRQRGMLEGDTARQVRQSLRESGLSPLSVESVAEG</sequence>
<evidence type="ECO:0000313" key="2">
    <source>
        <dbReference type="EMBL" id="EQD30611.1"/>
    </source>
</evidence>
<organism evidence="2">
    <name type="scientific">mine drainage metagenome</name>
    <dbReference type="NCBI Taxonomy" id="410659"/>
    <lineage>
        <taxon>unclassified sequences</taxon>
        <taxon>metagenomes</taxon>
        <taxon>ecological metagenomes</taxon>
    </lineage>
</organism>
<accession>T0Y661</accession>